<sequence>MVLGVIVAKVTAQCAQNSVYDFVLKSFSLKSEQKEEAKKFDEVLKLSGFQSLEEKLNLFGREEKEKDW</sequence>
<accession>A0A2P2KVI1</accession>
<reference evidence="1" key="1">
    <citation type="submission" date="2018-02" db="EMBL/GenBank/DDBJ databases">
        <title>Rhizophora mucronata_Transcriptome.</title>
        <authorList>
            <person name="Meera S.P."/>
            <person name="Sreeshan A."/>
            <person name="Augustine A."/>
        </authorList>
    </citation>
    <scope>NUCLEOTIDE SEQUENCE</scope>
    <source>
        <tissue evidence="1">Leaf</tissue>
    </source>
</reference>
<name>A0A2P2KVI1_RHIMU</name>
<evidence type="ECO:0000313" key="1">
    <source>
        <dbReference type="EMBL" id="MBX09749.1"/>
    </source>
</evidence>
<dbReference type="EMBL" id="GGEC01029265">
    <property type="protein sequence ID" value="MBX09749.1"/>
    <property type="molecule type" value="Transcribed_RNA"/>
</dbReference>
<organism evidence="1">
    <name type="scientific">Rhizophora mucronata</name>
    <name type="common">Asiatic mangrove</name>
    <dbReference type="NCBI Taxonomy" id="61149"/>
    <lineage>
        <taxon>Eukaryota</taxon>
        <taxon>Viridiplantae</taxon>
        <taxon>Streptophyta</taxon>
        <taxon>Embryophyta</taxon>
        <taxon>Tracheophyta</taxon>
        <taxon>Spermatophyta</taxon>
        <taxon>Magnoliopsida</taxon>
        <taxon>eudicotyledons</taxon>
        <taxon>Gunneridae</taxon>
        <taxon>Pentapetalae</taxon>
        <taxon>rosids</taxon>
        <taxon>fabids</taxon>
        <taxon>Malpighiales</taxon>
        <taxon>Rhizophoraceae</taxon>
        <taxon>Rhizophora</taxon>
    </lineage>
</organism>
<proteinExistence type="predicted"/>
<dbReference type="AlphaFoldDB" id="A0A2P2KVI1"/>
<protein>
    <submittedName>
        <fullName evidence="1">Uncharacterized protein</fullName>
    </submittedName>
</protein>